<dbReference type="Proteomes" id="UP000305238">
    <property type="component" value="Unassembled WGS sequence"/>
</dbReference>
<organism evidence="3 4">
    <name type="scientific">Actinomadura geliboluensis</name>
    <dbReference type="NCBI Taxonomy" id="882440"/>
    <lineage>
        <taxon>Bacteria</taxon>
        <taxon>Bacillati</taxon>
        <taxon>Actinomycetota</taxon>
        <taxon>Actinomycetes</taxon>
        <taxon>Streptosporangiales</taxon>
        <taxon>Thermomonosporaceae</taxon>
        <taxon>Actinomadura</taxon>
    </lineage>
</organism>
<protein>
    <submittedName>
        <fullName evidence="3">DUF397 domain-containing protein</fullName>
    </submittedName>
</protein>
<gene>
    <name evidence="3" type="ORF">ETD96_16145</name>
</gene>
<dbReference type="RefSeq" id="WP_138637276.1">
    <property type="nucleotide sequence ID" value="NZ_VCKZ01000103.1"/>
</dbReference>
<proteinExistence type="predicted"/>
<sequence>MIPSPDLSAVKWRKASRSGHEGGDCVEVGALPSVSAEVWRKASRSDHHGGDCVEVAGVARVVAVRDSKDPDGPKLAFSSSEWRAFASRITSGAHDLP</sequence>
<evidence type="ECO:0000256" key="1">
    <source>
        <dbReference type="SAM" id="MobiDB-lite"/>
    </source>
</evidence>
<dbReference type="Pfam" id="PF04149">
    <property type="entry name" value="DUF397"/>
    <property type="match status" value="2"/>
</dbReference>
<evidence type="ECO:0000313" key="3">
    <source>
        <dbReference type="EMBL" id="TMR38506.1"/>
    </source>
</evidence>
<feature type="domain" description="DUF397" evidence="2">
    <location>
        <begin position="11"/>
        <end position="33"/>
    </location>
</feature>
<reference evidence="3 4" key="1">
    <citation type="submission" date="2019-05" db="EMBL/GenBank/DDBJ databases">
        <title>Draft genome sequence of Actinomadura geliboluensis A8036.</title>
        <authorList>
            <person name="Saricaoglu S."/>
            <person name="Isik K."/>
        </authorList>
    </citation>
    <scope>NUCLEOTIDE SEQUENCE [LARGE SCALE GENOMIC DNA]</scope>
    <source>
        <strain evidence="3 4">A8036</strain>
    </source>
</reference>
<dbReference type="InterPro" id="IPR007278">
    <property type="entry name" value="DUF397"/>
</dbReference>
<accession>A0A5S4H018</accession>
<evidence type="ECO:0000313" key="4">
    <source>
        <dbReference type="Proteomes" id="UP000305238"/>
    </source>
</evidence>
<evidence type="ECO:0000259" key="2">
    <source>
        <dbReference type="Pfam" id="PF04149"/>
    </source>
</evidence>
<keyword evidence="4" id="KW-1185">Reference proteome</keyword>
<dbReference type="OrthoDB" id="4316979at2"/>
<feature type="region of interest" description="Disordered" evidence="1">
    <location>
        <begin position="1"/>
        <end position="23"/>
    </location>
</feature>
<name>A0A5S4H018_9ACTN</name>
<dbReference type="EMBL" id="VCKZ01000103">
    <property type="protein sequence ID" value="TMR38506.1"/>
    <property type="molecule type" value="Genomic_DNA"/>
</dbReference>
<comment type="caution">
    <text evidence="3">The sequence shown here is derived from an EMBL/GenBank/DDBJ whole genome shotgun (WGS) entry which is preliminary data.</text>
</comment>
<dbReference type="AlphaFoldDB" id="A0A5S4H018"/>
<feature type="domain" description="DUF397" evidence="2">
    <location>
        <begin position="38"/>
        <end position="88"/>
    </location>
</feature>